<accession>A0A7S1NNB5</accession>
<organism evidence="1">
    <name type="scientific">Eutreptiella gymnastica</name>
    <dbReference type="NCBI Taxonomy" id="73025"/>
    <lineage>
        <taxon>Eukaryota</taxon>
        <taxon>Discoba</taxon>
        <taxon>Euglenozoa</taxon>
        <taxon>Euglenida</taxon>
        <taxon>Spirocuta</taxon>
        <taxon>Euglenophyceae</taxon>
        <taxon>Eutreptiales</taxon>
        <taxon>Eutreptiaceae</taxon>
        <taxon>Eutreptiella</taxon>
    </lineage>
</organism>
<dbReference type="EMBL" id="HBGA01105688">
    <property type="protein sequence ID" value="CAD9028160.1"/>
    <property type="molecule type" value="Transcribed_RNA"/>
</dbReference>
<proteinExistence type="predicted"/>
<reference evidence="1" key="1">
    <citation type="submission" date="2021-01" db="EMBL/GenBank/DDBJ databases">
        <authorList>
            <person name="Corre E."/>
            <person name="Pelletier E."/>
            <person name="Niang G."/>
            <person name="Scheremetjew M."/>
            <person name="Finn R."/>
            <person name="Kale V."/>
            <person name="Holt S."/>
            <person name="Cochrane G."/>
            <person name="Meng A."/>
            <person name="Brown T."/>
            <person name="Cohen L."/>
        </authorList>
    </citation>
    <scope>NUCLEOTIDE SEQUENCE</scope>
    <source>
        <strain evidence="1">NIES-381</strain>
    </source>
</reference>
<protein>
    <submittedName>
        <fullName evidence="1">Uncharacterized protein</fullName>
    </submittedName>
</protein>
<dbReference type="AlphaFoldDB" id="A0A7S1NNB5"/>
<sequence length="109" mass="12415">MASCPHTPQAVNLGPKIVKLCFLPILDCKTGLRRPVWYIWPIFTLQKYTFALISFGVSQDSNELKMELNVDPKSDCPKMTSGIFFARCFHKRFEPIFNPQEQTFGSVVG</sequence>
<name>A0A7S1NNB5_9EUGL</name>
<gene>
    <name evidence="1" type="ORF">EGYM00392_LOCUS39295</name>
</gene>
<evidence type="ECO:0000313" key="1">
    <source>
        <dbReference type="EMBL" id="CAD9028160.1"/>
    </source>
</evidence>